<gene>
    <name evidence="2" type="ORF">EI168_04345</name>
</gene>
<evidence type="ECO:0000256" key="1">
    <source>
        <dbReference type="SAM" id="Phobius"/>
    </source>
</evidence>
<organism evidence="2 3">
    <name type="scientific">Halomonas casei</name>
    <dbReference type="NCBI Taxonomy" id="2742613"/>
    <lineage>
        <taxon>Bacteria</taxon>
        <taxon>Pseudomonadati</taxon>
        <taxon>Pseudomonadota</taxon>
        <taxon>Gammaproteobacteria</taxon>
        <taxon>Oceanospirillales</taxon>
        <taxon>Halomonadaceae</taxon>
        <taxon>Halomonas</taxon>
    </lineage>
</organism>
<keyword evidence="1" id="KW-0812">Transmembrane</keyword>
<proteinExistence type="predicted"/>
<protein>
    <recommendedName>
        <fullName evidence="4">Intracellular septation protein A</fullName>
    </recommendedName>
</protein>
<dbReference type="RefSeq" id="WP_096278533.1">
    <property type="nucleotide sequence ID" value="NZ_CBCSBM010000009.1"/>
</dbReference>
<keyword evidence="3" id="KW-1185">Reference proteome</keyword>
<feature type="transmembrane region" description="Helical" evidence="1">
    <location>
        <begin position="20"/>
        <end position="41"/>
    </location>
</feature>
<name>A0ABR9EYN2_9GAMM</name>
<keyword evidence="1" id="KW-0472">Membrane</keyword>
<evidence type="ECO:0008006" key="4">
    <source>
        <dbReference type="Google" id="ProtNLM"/>
    </source>
</evidence>
<feature type="transmembrane region" description="Helical" evidence="1">
    <location>
        <begin position="106"/>
        <end position="124"/>
    </location>
</feature>
<feature type="transmembrane region" description="Helical" evidence="1">
    <location>
        <begin position="133"/>
        <end position="155"/>
    </location>
</feature>
<comment type="caution">
    <text evidence="2">The sequence shown here is derived from an EMBL/GenBank/DDBJ whole genome shotgun (WGS) entry which is preliminary data.</text>
</comment>
<feature type="transmembrane region" description="Helical" evidence="1">
    <location>
        <begin position="74"/>
        <end position="91"/>
    </location>
</feature>
<sequence length="215" mass="24857">MSSLPALPICFRTTLLRATLYVLFIGAIAQGAYLEAIYLPSVRFTELGFTEFTQTIILVACCLMLLYVRQVLKVWPTVTLLLFAFIAASLVREQDYFFDKYVGHDAWKVLVSLIAIPAIAWVVIQRRRFMEEFIYYSNTFSFGLFAAGLLTTYVFSRLYGRQIFWRAVLEDNYLRDIKDIAEEVVELLGYSLILFATLELLLLARRIYKARHVSN</sequence>
<accession>A0ABR9EYN2</accession>
<keyword evidence="1" id="KW-1133">Transmembrane helix</keyword>
<feature type="transmembrane region" description="Helical" evidence="1">
    <location>
        <begin position="47"/>
        <end position="67"/>
    </location>
</feature>
<dbReference type="EMBL" id="RRZD01000003">
    <property type="protein sequence ID" value="MBE0399340.1"/>
    <property type="molecule type" value="Genomic_DNA"/>
</dbReference>
<dbReference type="Proteomes" id="UP001645039">
    <property type="component" value="Unassembled WGS sequence"/>
</dbReference>
<feature type="transmembrane region" description="Helical" evidence="1">
    <location>
        <begin position="187"/>
        <end position="204"/>
    </location>
</feature>
<reference evidence="2 3" key="1">
    <citation type="submission" date="2020-07" db="EMBL/GenBank/DDBJ databases">
        <title>Halophilic bacteria isolated from french cheeses.</title>
        <authorList>
            <person name="Kothe C.I."/>
            <person name="Farah-Kraiem B."/>
            <person name="Renault P."/>
            <person name="Dridi B."/>
        </authorList>
    </citation>
    <scope>NUCLEOTIDE SEQUENCE [LARGE SCALE GENOMIC DNA]</scope>
    <source>
        <strain evidence="2 3">FME1</strain>
    </source>
</reference>
<evidence type="ECO:0000313" key="2">
    <source>
        <dbReference type="EMBL" id="MBE0399340.1"/>
    </source>
</evidence>
<evidence type="ECO:0000313" key="3">
    <source>
        <dbReference type="Proteomes" id="UP001645039"/>
    </source>
</evidence>